<dbReference type="InterPro" id="IPR002831">
    <property type="entry name" value="Tscrpt_reg_TrmB_N"/>
</dbReference>
<accession>A0A1H7MZ87</accession>
<evidence type="ECO:0000259" key="2">
    <source>
        <dbReference type="Pfam" id="PF01978"/>
    </source>
</evidence>
<organism evidence="3 4">
    <name type="scientific">Methanobrevibacter gottschalkii</name>
    <dbReference type="NCBI Taxonomy" id="190974"/>
    <lineage>
        <taxon>Archaea</taxon>
        <taxon>Methanobacteriati</taxon>
        <taxon>Methanobacteriota</taxon>
        <taxon>Methanomada group</taxon>
        <taxon>Methanobacteria</taxon>
        <taxon>Methanobacteriales</taxon>
        <taxon>Methanobacteriaceae</taxon>
        <taxon>Methanobrevibacter</taxon>
    </lineage>
</organism>
<keyword evidence="1" id="KW-0175">Coiled coil</keyword>
<dbReference type="AlphaFoldDB" id="A0A1H7MZ87"/>
<dbReference type="PANTHER" id="PTHR34293:SF1">
    <property type="entry name" value="HTH-TYPE TRANSCRIPTIONAL REGULATOR TRMBL2"/>
    <property type="match status" value="1"/>
</dbReference>
<sequence>MENMINSLKKLGLNRYEALAYIGLNKIKTGQADEISEVSKLPRSRIYDVLKELNRKGFVEIEGGKPLKYKIIPPSKIFKEEKNKLIEELENTEKKLEKLYNDELDEIQAPIWLIHSSENIIEKEVGIIRKARKTITCSIGFLLEGEGKAMIKAFNEIPRNVEIKILANQFCYVNNHKIDIIKIFKDTKLDNLEIIPSDLPMMKLLIVDEKELIRTFTRFTGENNEILPQTAIGVHNTYEDICKNFSRHILKEFDKNRQEN</sequence>
<dbReference type="Pfam" id="PF01978">
    <property type="entry name" value="TrmB"/>
    <property type="match status" value="1"/>
</dbReference>
<feature type="coiled-coil region" evidence="1">
    <location>
        <begin position="75"/>
        <end position="106"/>
    </location>
</feature>
<dbReference type="EMBL" id="FOAK01000011">
    <property type="protein sequence ID" value="SEL16025.1"/>
    <property type="molecule type" value="Genomic_DNA"/>
</dbReference>
<protein>
    <submittedName>
        <fullName evidence="3">Sugar-specific transcriptional regulator TrmB</fullName>
    </submittedName>
</protein>
<dbReference type="SUPFAM" id="SSF46785">
    <property type="entry name" value="Winged helix' DNA-binding domain"/>
    <property type="match status" value="1"/>
</dbReference>
<evidence type="ECO:0000256" key="1">
    <source>
        <dbReference type="SAM" id="Coils"/>
    </source>
</evidence>
<dbReference type="OrthoDB" id="30795at2157"/>
<dbReference type="Proteomes" id="UP000199506">
    <property type="component" value="Unassembled WGS sequence"/>
</dbReference>
<dbReference type="InterPro" id="IPR036390">
    <property type="entry name" value="WH_DNA-bd_sf"/>
</dbReference>
<evidence type="ECO:0000313" key="4">
    <source>
        <dbReference type="Proteomes" id="UP000199506"/>
    </source>
</evidence>
<dbReference type="InterPro" id="IPR051797">
    <property type="entry name" value="TrmB-like"/>
</dbReference>
<reference evidence="3 4" key="1">
    <citation type="submission" date="2016-10" db="EMBL/GenBank/DDBJ databases">
        <authorList>
            <person name="de Groot N.N."/>
        </authorList>
    </citation>
    <scope>NUCLEOTIDE SEQUENCE [LARGE SCALE GENOMIC DNA]</scope>
    <source>
        <strain evidence="3 4">DSM 11978</strain>
    </source>
</reference>
<gene>
    <name evidence="3" type="ORF">SAMN05216439_0083</name>
</gene>
<dbReference type="STRING" id="190974.SAMN05216439_0083"/>
<name>A0A1H7MZ87_9EURY</name>
<proteinExistence type="predicted"/>
<dbReference type="InterPro" id="IPR036388">
    <property type="entry name" value="WH-like_DNA-bd_sf"/>
</dbReference>
<dbReference type="Gene3D" id="1.10.10.10">
    <property type="entry name" value="Winged helix-like DNA-binding domain superfamily/Winged helix DNA-binding domain"/>
    <property type="match status" value="1"/>
</dbReference>
<evidence type="ECO:0000313" key="3">
    <source>
        <dbReference type="EMBL" id="SEL16025.1"/>
    </source>
</evidence>
<dbReference type="RefSeq" id="WP_069575005.1">
    <property type="nucleotide sequence ID" value="NZ_FOAK01000011.1"/>
</dbReference>
<dbReference type="PANTHER" id="PTHR34293">
    <property type="entry name" value="HTH-TYPE TRANSCRIPTIONAL REGULATOR TRMBL2"/>
    <property type="match status" value="1"/>
</dbReference>
<feature type="domain" description="Transcription regulator TrmB N-terminal" evidence="2">
    <location>
        <begin position="8"/>
        <end position="74"/>
    </location>
</feature>